<keyword evidence="2" id="KW-1133">Transmembrane helix</keyword>
<dbReference type="OrthoDB" id="2408645at2759"/>
<evidence type="ECO:0000313" key="3">
    <source>
        <dbReference type="EMBL" id="KAF0544022.1"/>
    </source>
</evidence>
<accession>A0A8H4AYB3</accession>
<sequence>MVHISSSSIDEDPTVKDVTYSGFSMQRMRKDLESSIEKFWECVQVRSNDYKIKEETENINNQRIEFLGFIEYSIQQSHEIRKYVSNLQLIIKDFSDLSISDENFNELESLLDDTKRNKQSAEKLRNHANNIKDELVKIRNDLHEYRNDIQNDPNKIKSKTKDDLDAVKYELKSSTTAIAAGTAAAGIGTALTVTSIVFAPFTAGASIAIEAAIAGIVGGTVAIGSGAGVAIKAGIKRPTKKAKKLNIKEKLEEEKKDLSNIIEQMVENLDSIVITIGYLVGYWETQSSLITSLLEKVTEARNSRKLNKLLIRAMDKCSKELELDELYAKDFCVTIRGLLAKDQTRSQRQ</sequence>
<dbReference type="Proteomes" id="UP000439903">
    <property type="component" value="Unassembled WGS sequence"/>
</dbReference>
<keyword evidence="4" id="KW-1185">Reference proteome</keyword>
<reference evidence="3 4" key="1">
    <citation type="journal article" date="2019" name="Environ. Microbiol.">
        <title>At the nexus of three kingdoms: the genome of the mycorrhizal fungus Gigaspora margarita provides insights into plant, endobacterial and fungal interactions.</title>
        <authorList>
            <person name="Venice F."/>
            <person name="Ghignone S."/>
            <person name="Salvioli di Fossalunga A."/>
            <person name="Amselem J."/>
            <person name="Novero M."/>
            <person name="Xianan X."/>
            <person name="Sedzielewska Toro K."/>
            <person name="Morin E."/>
            <person name="Lipzen A."/>
            <person name="Grigoriev I.V."/>
            <person name="Henrissat B."/>
            <person name="Martin F.M."/>
            <person name="Bonfante P."/>
        </authorList>
    </citation>
    <scope>NUCLEOTIDE SEQUENCE [LARGE SCALE GENOMIC DNA]</scope>
    <source>
        <strain evidence="3 4">BEG34</strain>
    </source>
</reference>
<feature type="transmembrane region" description="Helical" evidence="2">
    <location>
        <begin position="207"/>
        <end position="231"/>
    </location>
</feature>
<name>A0A8H4AYB3_GIGMA</name>
<keyword evidence="1" id="KW-0175">Coiled coil</keyword>
<feature type="coiled-coil region" evidence="1">
    <location>
        <begin position="104"/>
        <end position="148"/>
    </location>
</feature>
<dbReference type="EMBL" id="WTPW01000128">
    <property type="protein sequence ID" value="KAF0544022.1"/>
    <property type="molecule type" value="Genomic_DNA"/>
</dbReference>
<dbReference type="Gene3D" id="1.20.1170.10">
    <property type="match status" value="1"/>
</dbReference>
<keyword evidence="2" id="KW-0472">Membrane</keyword>
<feature type="transmembrane region" description="Helical" evidence="2">
    <location>
        <begin position="177"/>
        <end position="201"/>
    </location>
</feature>
<organism evidence="3 4">
    <name type="scientific">Gigaspora margarita</name>
    <dbReference type="NCBI Taxonomy" id="4874"/>
    <lineage>
        <taxon>Eukaryota</taxon>
        <taxon>Fungi</taxon>
        <taxon>Fungi incertae sedis</taxon>
        <taxon>Mucoromycota</taxon>
        <taxon>Glomeromycotina</taxon>
        <taxon>Glomeromycetes</taxon>
        <taxon>Diversisporales</taxon>
        <taxon>Gigasporaceae</taxon>
        <taxon>Gigaspora</taxon>
    </lineage>
</organism>
<dbReference type="SUPFAM" id="SSF58100">
    <property type="entry name" value="Bacterial hemolysins"/>
    <property type="match status" value="1"/>
</dbReference>
<feature type="coiled-coil region" evidence="1">
    <location>
        <begin position="241"/>
        <end position="268"/>
    </location>
</feature>
<protein>
    <submittedName>
        <fullName evidence="3">Uncharacterized protein</fullName>
    </submittedName>
</protein>
<comment type="caution">
    <text evidence="3">The sequence shown here is derived from an EMBL/GenBank/DDBJ whole genome shotgun (WGS) entry which is preliminary data.</text>
</comment>
<dbReference type="AlphaFoldDB" id="A0A8H4AYB3"/>
<proteinExistence type="predicted"/>
<gene>
    <name evidence="3" type="ORF">F8M41_003125</name>
</gene>
<evidence type="ECO:0000313" key="4">
    <source>
        <dbReference type="Proteomes" id="UP000439903"/>
    </source>
</evidence>
<evidence type="ECO:0000256" key="1">
    <source>
        <dbReference type="SAM" id="Coils"/>
    </source>
</evidence>
<evidence type="ECO:0000256" key="2">
    <source>
        <dbReference type="SAM" id="Phobius"/>
    </source>
</evidence>
<keyword evidence="2" id="KW-0812">Transmembrane</keyword>